<keyword evidence="1" id="KW-0812">Transmembrane</keyword>
<dbReference type="EMBL" id="HBKN01034580">
    <property type="protein sequence ID" value="CAE2320425.1"/>
    <property type="molecule type" value="Transcribed_RNA"/>
</dbReference>
<keyword evidence="1" id="KW-0472">Membrane</keyword>
<feature type="transmembrane region" description="Helical" evidence="1">
    <location>
        <begin position="50"/>
        <end position="70"/>
    </location>
</feature>
<keyword evidence="1" id="KW-1133">Transmembrane helix</keyword>
<sequence>MVARTATGSMTGVLQYDKETSKSDIKNGKSQTGGKGGSKLKIMSRNNLHFLRKIFHVAAGAIFAGLYEFVLSREQALRGFGVLFVLLAIGEYARVRFVEHWLSKLTFRVMSLLARNYEATRLSGMVFFVAGVLACITLFPRNVAILSILYLSFGDPFASTCGIRYGYLGPKFSNGKSLVGSLGGLFACAFTTTVYYLYHGFPFNGSLLLVSLLGGIAGAIPETFCGRIHEGTGGPIDLDDNIAVPVGSGFIFFLFLQLFPAYL</sequence>
<feature type="transmembrane region" description="Helical" evidence="1">
    <location>
        <begin position="242"/>
        <end position="262"/>
    </location>
</feature>
<dbReference type="AlphaFoldDB" id="A0A7S4U5Y2"/>
<dbReference type="GO" id="GO:0004143">
    <property type="term" value="F:ATP-dependent diacylglycerol kinase activity"/>
    <property type="evidence" value="ECO:0007669"/>
    <property type="project" value="InterPro"/>
</dbReference>
<dbReference type="InterPro" id="IPR037997">
    <property type="entry name" value="Dgk1-like"/>
</dbReference>
<evidence type="ECO:0000313" key="2">
    <source>
        <dbReference type="EMBL" id="CAE2320425.1"/>
    </source>
</evidence>
<evidence type="ECO:0008006" key="3">
    <source>
        <dbReference type="Google" id="ProtNLM"/>
    </source>
</evidence>
<protein>
    <recommendedName>
        <fullName evidence="3">Phosphatidate cytidylyltransferase</fullName>
    </recommendedName>
</protein>
<dbReference type="PANTHER" id="PTHR31303:SF1">
    <property type="entry name" value="CTP-DEPENDENT DIACYLGLYCEROL KINASE 1"/>
    <property type="match status" value="1"/>
</dbReference>
<evidence type="ECO:0000256" key="1">
    <source>
        <dbReference type="SAM" id="Phobius"/>
    </source>
</evidence>
<reference evidence="2" key="1">
    <citation type="submission" date="2021-01" db="EMBL/GenBank/DDBJ databases">
        <authorList>
            <person name="Corre E."/>
            <person name="Pelletier E."/>
            <person name="Niang G."/>
            <person name="Scheremetjew M."/>
            <person name="Finn R."/>
            <person name="Kale V."/>
            <person name="Holt S."/>
            <person name="Cochrane G."/>
            <person name="Meng A."/>
            <person name="Brown T."/>
            <person name="Cohen L."/>
        </authorList>
    </citation>
    <scope>NUCLEOTIDE SEQUENCE</scope>
    <source>
        <strain evidence="2">CCMP 2712</strain>
    </source>
</reference>
<feature type="transmembrane region" description="Helical" evidence="1">
    <location>
        <begin position="203"/>
        <end position="221"/>
    </location>
</feature>
<name>A0A7S4U5Y2_GUITH</name>
<gene>
    <name evidence="2" type="ORF">GTHE00462_LOCUS26893</name>
</gene>
<proteinExistence type="predicted"/>
<organism evidence="2">
    <name type="scientific">Guillardia theta</name>
    <name type="common">Cryptophyte</name>
    <name type="synonym">Cryptomonas phi</name>
    <dbReference type="NCBI Taxonomy" id="55529"/>
    <lineage>
        <taxon>Eukaryota</taxon>
        <taxon>Cryptophyceae</taxon>
        <taxon>Pyrenomonadales</taxon>
        <taxon>Geminigeraceae</taxon>
        <taxon>Guillardia</taxon>
    </lineage>
</organism>
<accession>A0A7S4U5Y2</accession>
<feature type="transmembrane region" description="Helical" evidence="1">
    <location>
        <begin position="119"/>
        <end position="139"/>
    </location>
</feature>
<feature type="transmembrane region" description="Helical" evidence="1">
    <location>
        <begin position="76"/>
        <end position="98"/>
    </location>
</feature>
<feature type="transmembrane region" description="Helical" evidence="1">
    <location>
        <begin position="178"/>
        <end position="197"/>
    </location>
</feature>
<dbReference type="PANTHER" id="PTHR31303">
    <property type="entry name" value="CTP-DEPENDENT DIACYLGLYCEROL KINASE 1"/>
    <property type="match status" value="1"/>
</dbReference>